<keyword evidence="1" id="KW-0547">Nucleotide-binding</keyword>
<sequence>MDINVKCFASARELLQRSELVLTLADGATIDDVERAIRALSPELGKMPFMLAHNKAYPEAGTPVREGDELAIIPPVSGG</sequence>
<accession>A0A5C4S2N3</accession>
<dbReference type="GO" id="GO:0006777">
    <property type="term" value="P:Mo-molybdopterin cofactor biosynthetic process"/>
    <property type="evidence" value="ECO:0007669"/>
    <property type="project" value="InterPro"/>
</dbReference>
<proteinExistence type="inferred from homology"/>
<name>A0A5C4S2N3_PROVB</name>
<dbReference type="Proteomes" id="UP000309544">
    <property type="component" value="Unassembled WGS sequence"/>
</dbReference>
<evidence type="ECO:0000256" key="1">
    <source>
        <dbReference type="ARBA" id="ARBA00022741"/>
    </source>
</evidence>
<evidence type="ECO:0000313" key="5">
    <source>
        <dbReference type="Proteomes" id="UP000309544"/>
    </source>
</evidence>
<dbReference type="InterPro" id="IPR044672">
    <property type="entry name" value="MOCS2A"/>
</dbReference>
<dbReference type="GO" id="GO:1990133">
    <property type="term" value="C:molybdopterin adenylyltransferase complex"/>
    <property type="evidence" value="ECO:0007669"/>
    <property type="project" value="TreeGrafter"/>
</dbReference>
<dbReference type="AlphaFoldDB" id="A0A5C4S2N3"/>
<gene>
    <name evidence="4" type="ORF">FGF68_00805</name>
</gene>
<dbReference type="InterPro" id="IPR003749">
    <property type="entry name" value="ThiS/MoaD-like"/>
</dbReference>
<protein>
    <recommendedName>
        <fullName evidence="3">Molybdopterin synthase sulfur carrier subunit</fullName>
    </recommendedName>
</protein>
<organism evidence="4 5">
    <name type="scientific">Prosthecochloris vibrioformis</name>
    <name type="common">Chlorobium vibrioforme</name>
    <dbReference type="NCBI Taxonomy" id="1098"/>
    <lineage>
        <taxon>Bacteria</taxon>
        <taxon>Pseudomonadati</taxon>
        <taxon>Chlorobiota</taxon>
        <taxon>Chlorobiia</taxon>
        <taxon>Chlorobiales</taxon>
        <taxon>Chlorobiaceae</taxon>
        <taxon>Prosthecochloris</taxon>
    </lineage>
</organism>
<dbReference type="SUPFAM" id="SSF54285">
    <property type="entry name" value="MoaD/ThiS"/>
    <property type="match status" value="1"/>
</dbReference>
<evidence type="ECO:0000256" key="2">
    <source>
        <dbReference type="ARBA" id="ARBA00024200"/>
    </source>
</evidence>
<comment type="similarity">
    <text evidence="2">Belongs to the MoaD family.</text>
</comment>
<dbReference type="PANTHER" id="PTHR33359">
    <property type="entry name" value="MOLYBDOPTERIN SYNTHASE SULFUR CARRIER SUBUNIT"/>
    <property type="match status" value="1"/>
</dbReference>
<dbReference type="PANTHER" id="PTHR33359:SF1">
    <property type="entry name" value="MOLYBDOPTERIN SYNTHASE SULFUR CARRIER SUBUNIT"/>
    <property type="match status" value="1"/>
</dbReference>
<dbReference type="InterPro" id="IPR012675">
    <property type="entry name" value="Beta-grasp_dom_sf"/>
</dbReference>
<keyword evidence="5" id="KW-1185">Reference proteome</keyword>
<dbReference type="GO" id="GO:0000166">
    <property type="term" value="F:nucleotide binding"/>
    <property type="evidence" value="ECO:0007669"/>
    <property type="project" value="UniProtKB-KW"/>
</dbReference>
<dbReference type="RefSeq" id="WP_139626035.1">
    <property type="nucleotide sequence ID" value="NZ_VDCI01000001.1"/>
</dbReference>
<evidence type="ECO:0000256" key="3">
    <source>
        <dbReference type="ARBA" id="ARBA00024247"/>
    </source>
</evidence>
<evidence type="ECO:0000313" key="4">
    <source>
        <dbReference type="EMBL" id="TNJ37750.1"/>
    </source>
</evidence>
<dbReference type="Pfam" id="PF02597">
    <property type="entry name" value="ThiS"/>
    <property type="match status" value="1"/>
</dbReference>
<dbReference type="InterPro" id="IPR016155">
    <property type="entry name" value="Mopterin_synth/thiamin_S_b"/>
</dbReference>
<reference evidence="4 5" key="1">
    <citation type="submission" date="2019-05" db="EMBL/GenBank/DDBJ databases">
        <title>Draft Whole-Genome sequence of the green sulfur bacterium Prosthecochloris vibrioformis DSM 260.</title>
        <authorList>
            <person name="Meyer T.E."/>
            <person name="Kyndt J.A."/>
        </authorList>
    </citation>
    <scope>NUCLEOTIDE SEQUENCE [LARGE SCALE GENOMIC DNA]</scope>
    <source>
        <strain evidence="4 5">DSM 260</strain>
    </source>
</reference>
<comment type="caution">
    <text evidence="4">The sequence shown here is derived from an EMBL/GenBank/DDBJ whole genome shotgun (WGS) entry which is preliminary data.</text>
</comment>
<dbReference type="CDD" id="cd00754">
    <property type="entry name" value="Ubl_MoaD"/>
    <property type="match status" value="1"/>
</dbReference>
<dbReference type="Gene3D" id="3.10.20.30">
    <property type="match status" value="1"/>
</dbReference>
<dbReference type="EMBL" id="VDCI01000001">
    <property type="protein sequence ID" value="TNJ37750.1"/>
    <property type="molecule type" value="Genomic_DNA"/>
</dbReference>